<evidence type="ECO:0000256" key="2">
    <source>
        <dbReference type="ARBA" id="ARBA00004240"/>
    </source>
</evidence>
<evidence type="ECO:0000313" key="9">
    <source>
        <dbReference type="EMBL" id="KAF4708058.1"/>
    </source>
</evidence>
<sequence>MIYTFYIFAPSGKVVYYEAYHRSRPVQNLQHEQRLLWGLIATMKSFGQAMSPLKAGAGPEGFNTFSTPEYKVHHCESRTGYMFVLTTDPTVDDMQDVIAAIYTDFFVELAVKNPMHEPGAPIDSKSCPNFAPRLRQFLQSKHHTYENVLPRPRWYRIKQSDRGKISNLANLTIAVHPGRHKELGVINLDFQHSNGTLYHVGPVVPSRSKSSTHRRLRWDTFEDDLKERCWGLMPSRGVSQHEAAGGELPTRTLYAQMEDVSRAFSPQLLTATLSNTLICSSRGDEKVLYLGLATQAFGMSTEAHTKSEYLFVTMESVEDESQLNPLSGDMVPSASGEKHKKFPDRCGLYQIEPADKEKIKDLDDLTMNISPTPPQRPGRRAQVIHLRFAHINGSEYRVGPIIPTRVYDHSQRVRLSRSEDELKASCWGLRSSRKSKRTVARESLFQTPMLQMRSVSKVFTPNLSGVTLDSTLLCLKGDVSLRLGFRAEASKKGKDPPSKSHILFVTMMRVSGGSPGITADELGKEGLGSATDDQAEDLDSASESGAMQVDLVDGKRKAESEPTEAPLPKIAKSAEAEESRWDHLPPKKRYFKTNE</sequence>
<keyword evidence="3" id="KW-0813">Transport</keyword>
<evidence type="ECO:0000256" key="3">
    <source>
        <dbReference type="ARBA" id="ARBA00022448"/>
    </source>
</evidence>
<dbReference type="EMBL" id="JABANO010032740">
    <property type="protein sequence ID" value="KAF4708058.1"/>
    <property type="molecule type" value="Genomic_DNA"/>
</dbReference>
<gene>
    <name evidence="9" type="ORF">FOZ63_008157</name>
</gene>
<feature type="compositionally biased region" description="Basic residues" evidence="8">
    <location>
        <begin position="586"/>
        <end position="595"/>
    </location>
</feature>
<dbReference type="SUPFAM" id="SSF64356">
    <property type="entry name" value="SNARE-like"/>
    <property type="match status" value="1"/>
</dbReference>
<protein>
    <recommendedName>
        <fullName evidence="11">Trafficking protein particle complex subunit 4</fullName>
    </recommendedName>
</protein>
<keyword evidence="6" id="KW-0333">Golgi apparatus</keyword>
<evidence type="ECO:0000256" key="5">
    <source>
        <dbReference type="ARBA" id="ARBA00022892"/>
    </source>
</evidence>
<organism evidence="9 10">
    <name type="scientific">Perkinsus olseni</name>
    <name type="common">Perkinsus atlanticus</name>
    <dbReference type="NCBI Taxonomy" id="32597"/>
    <lineage>
        <taxon>Eukaryota</taxon>
        <taxon>Sar</taxon>
        <taxon>Alveolata</taxon>
        <taxon>Perkinsozoa</taxon>
        <taxon>Perkinsea</taxon>
        <taxon>Perkinsida</taxon>
        <taxon>Perkinsidae</taxon>
        <taxon>Perkinsus</taxon>
    </lineage>
</organism>
<accession>A0A7J6QIH7</accession>
<proteinExistence type="inferred from homology"/>
<dbReference type="GO" id="GO:0005794">
    <property type="term" value="C:Golgi apparatus"/>
    <property type="evidence" value="ECO:0007669"/>
    <property type="project" value="UniProtKB-SubCell"/>
</dbReference>
<keyword evidence="5" id="KW-0931">ER-Golgi transport</keyword>
<keyword evidence="4" id="KW-0256">Endoplasmic reticulum</keyword>
<evidence type="ECO:0008006" key="11">
    <source>
        <dbReference type="Google" id="ProtNLM"/>
    </source>
</evidence>
<comment type="similarity">
    <text evidence="7">Belongs to the TRAPP small subunits family. BET5 subfamily.</text>
</comment>
<dbReference type="PANTHER" id="PTHR23249:SF16">
    <property type="entry name" value="TRAFFICKING PROTEIN PARTICLE COMPLEX SUBUNIT 1"/>
    <property type="match status" value="1"/>
</dbReference>
<evidence type="ECO:0000256" key="7">
    <source>
        <dbReference type="ARBA" id="ARBA00038167"/>
    </source>
</evidence>
<dbReference type="InterPro" id="IPR007233">
    <property type="entry name" value="TRAPPC"/>
</dbReference>
<dbReference type="PANTHER" id="PTHR23249">
    <property type="entry name" value="TRAFFICKING PROTEIN PARTICLE COMPLEX SUBUNIT"/>
    <property type="match status" value="1"/>
</dbReference>
<name>A0A7J6QIH7_PEROL</name>
<evidence type="ECO:0000256" key="8">
    <source>
        <dbReference type="SAM" id="MobiDB-lite"/>
    </source>
</evidence>
<keyword evidence="10" id="KW-1185">Reference proteome</keyword>
<dbReference type="GO" id="GO:0030008">
    <property type="term" value="C:TRAPP complex"/>
    <property type="evidence" value="ECO:0007669"/>
    <property type="project" value="InterPro"/>
</dbReference>
<evidence type="ECO:0000256" key="1">
    <source>
        <dbReference type="ARBA" id="ARBA00004222"/>
    </source>
</evidence>
<dbReference type="GO" id="GO:0006888">
    <property type="term" value="P:endoplasmic reticulum to Golgi vesicle-mediated transport"/>
    <property type="evidence" value="ECO:0007669"/>
    <property type="project" value="TreeGrafter"/>
</dbReference>
<dbReference type="AlphaFoldDB" id="A0A7J6QIH7"/>
<dbReference type="InterPro" id="IPR011012">
    <property type="entry name" value="Longin-like_dom_sf"/>
</dbReference>
<dbReference type="Proteomes" id="UP000553632">
    <property type="component" value="Unassembled WGS sequence"/>
</dbReference>
<comment type="caution">
    <text evidence="9">The sequence shown here is derived from an EMBL/GenBank/DDBJ whole genome shotgun (WGS) entry which is preliminary data.</text>
</comment>
<reference evidence="9 10" key="1">
    <citation type="submission" date="2020-04" db="EMBL/GenBank/DDBJ databases">
        <title>Perkinsus olseni comparative genomics.</title>
        <authorList>
            <person name="Bogema D.R."/>
        </authorList>
    </citation>
    <scope>NUCLEOTIDE SEQUENCE [LARGE SCALE GENOMIC DNA]</scope>
    <source>
        <strain evidence="9 10">ATCC PRA-207</strain>
    </source>
</reference>
<evidence type="ECO:0000313" key="10">
    <source>
        <dbReference type="Proteomes" id="UP000553632"/>
    </source>
</evidence>
<dbReference type="Gene3D" id="3.30.450.70">
    <property type="match status" value="1"/>
</dbReference>
<evidence type="ECO:0000256" key="4">
    <source>
        <dbReference type="ARBA" id="ARBA00022824"/>
    </source>
</evidence>
<evidence type="ECO:0000256" key="6">
    <source>
        <dbReference type="ARBA" id="ARBA00023034"/>
    </source>
</evidence>
<dbReference type="Pfam" id="PF04099">
    <property type="entry name" value="Sybindin"/>
    <property type="match status" value="1"/>
</dbReference>
<dbReference type="SMART" id="SM01399">
    <property type="entry name" value="Sybindin"/>
    <property type="match status" value="1"/>
</dbReference>
<feature type="compositionally biased region" description="Basic and acidic residues" evidence="8">
    <location>
        <begin position="572"/>
        <end position="585"/>
    </location>
</feature>
<feature type="region of interest" description="Disordered" evidence="8">
    <location>
        <begin position="515"/>
        <end position="595"/>
    </location>
</feature>
<comment type="subcellular location">
    <subcellularLocation>
        <location evidence="2">Endoplasmic reticulum</location>
    </subcellularLocation>
    <subcellularLocation>
        <location evidence="1">Golgi apparatus</location>
        <location evidence="1">cis-Golgi network</location>
    </subcellularLocation>
</comment>
<dbReference type="GO" id="GO:0005783">
    <property type="term" value="C:endoplasmic reticulum"/>
    <property type="evidence" value="ECO:0007669"/>
    <property type="project" value="UniProtKB-SubCell"/>
</dbReference>